<dbReference type="InterPro" id="IPR014304">
    <property type="entry name" value="RNA_pol_sigma-Z"/>
</dbReference>
<protein>
    <recommendedName>
        <fullName evidence="5">RNA polymerase sigma factor</fullName>
    </recommendedName>
</protein>
<organism evidence="8 9">
    <name type="scientific">Paenibacillus allorhizosphaerae</name>
    <dbReference type="NCBI Taxonomy" id="2849866"/>
    <lineage>
        <taxon>Bacteria</taxon>
        <taxon>Bacillati</taxon>
        <taxon>Bacillota</taxon>
        <taxon>Bacilli</taxon>
        <taxon>Bacillales</taxon>
        <taxon>Paenibacillaceae</taxon>
        <taxon>Paenibacillus</taxon>
    </lineage>
</organism>
<name>A0ABM8VQY8_9BACL</name>
<evidence type="ECO:0000256" key="1">
    <source>
        <dbReference type="ARBA" id="ARBA00023015"/>
    </source>
</evidence>
<evidence type="ECO:0000259" key="6">
    <source>
        <dbReference type="Pfam" id="PF04542"/>
    </source>
</evidence>
<dbReference type="InterPro" id="IPR000838">
    <property type="entry name" value="RNA_pol_sigma70_ECF_CS"/>
</dbReference>
<dbReference type="InterPro" id="IPR039425">
    <property type="entry name" value="RNA_pol_sigma-70-like"/>
</dbReference>
<dbReference type="InterPro" id="IPR014284">
    <property type="entry name" value="RNA_pol_sigma-70_dom"/>
</dbReference>
<dbReference type="InterPro" id="IPR007627">
    <property type="entry name" value="RNA_pol_sigma70_r2"/>
</dbReference>
<comment type="caution">
    <text evidence="8">The sequence shown here is derived from an EMBL/GenBank/DDBJ whole genome shotgun (WGS) entry which is preliminary data.</text>
</comment>
<dbReference type="CDD" id="cd06171">
    <property type="entry name" value="Sigma70_r4"/>
    <property type="match status" value="1"/>
</dbReference>
<proteinExistence type="inferred from homology"/>
<evidence type="ECO:0000256" key="2">
    <source>
        <dbReference type="ARBA" id="ARBA00023082"/>
    </source>
</evidence>
<reference evidence="8 9" key="1">
    <citation type="submission" date="2021-06" db="EMBL/GenBank/DDBJ databases">
        <authorList>
            <person name="Criscuolo A."/>
        </authorList>
    </citation>
    <scope>NUCLEOTIDE SEQUENCE [LARGE SCALE GENOMIC DNA]</scope>
    <source>
        <strain evidence="9">CIP 111802</strain>
    </source>
</reference>
<dbReference type="PROSITE" id="PS01063">
    <property type="entry name" value="SIGMA70_ECF"/>
    <property type="match status" value="1"/>
</dbReference>
<feature type="domain" description="RNA polymerase sigma-70 region 2" evidence="6">
    <location>
        <begin position="22"/>
        <end position="90"/>
    </location>
</feature>
<comment type="similarity">
    <text evidence="5">Belongs to the sigma-70 factor family. ECF subfamily.</text>
</comment>
<dbReference type="NCBIfam" id="TIGR02937">
    <property type="entry name" value="sigma70-ECF"/>
    <property type="match status" value="1"/>
</dbReference>
<accession>A0ABM8VQY8</accession>
<dbReference type="PANTHER" id="PTHR43133:SF62">
    <property type="entry name" value="RNA POLYMERASE SIGMA FACTOR SIGZ"/>
    <property type="match status" value="1"/>
</dbReference>
<dbReference type="Pfam" id="PF04542">
    <property type="entry name" value="Sigma70_r2"/>
    <property type="match status" value="1"/>
</dbReference>
<keyword evidence="2 5" id="KW-0731">Sigma factor</keyword>
<dbReference type="PANTHER" id="PTHR43133">
    <property type="entry name" value="RNA POLYMERASE ECF-TYPE SIGMA FACTO"/>
    <property type="match status" value="1"/>
</dbReference>
<sequence>MDAKERNNFWRRERWPMKLESLWDEYYEHVRNFVRLKTNDHADAEDIVQNVFMKAYEGMALLKDEDKRRAWLFQIARNCIADHYRKVRRTETLPDGVVAAEEEPVPDYSPEATEGMMSILARLPDKYREALELADLKGMSQKQLSEHLDISYSGAKSRVQRGRELVKEMMTSCCEVKSDRYGNIIDYNVVLDQPRAKRKSKPRSAKCN</sequence>
<feature type="domain" description="RNA polymerase sigma factor 70 region 4 type 2" evidence="7">
    <location>
        <begin position="117"/>
        <end position="164"/>
    </location>
</feature>
<dbReference type="NCBIfam" id="TIGR02959">
    <property type="entry name" value="SigZ"/>
    <property type="match status" value="1"/>
</dbReference>
<keyword evidence="4 5" id="KW-0804">Transcription</keyword>
<evidence type="ECO:0000256" key="3">
    <source>
        <dbReference type="ARBA" id="ARBA00023125"/>
    </source>
</evidence>
<dbReference type="Pfam" id="PF08281">
    <property type="entry name" value="Sigma70_r4_2"/>
    <property type="match status" value="1"/>
</dbReference>
<dbReference type="InterPro" id="IPR013249">
    <property type="entry name" value="RNA_pol_sigma70_r4_t2"/>
</dbReference>
<evidence type="ECO:0000259" key="7">
    <source>
        <dbReference type="Pfam" id="PF08281"/>
    </source>
</evidence>
<evidence type="ECO:0000256" key="5">
    <source>
        <dbReference type="RuleBase" id="RU000716"/>
    </source>
</evidence>
<dbReference type="EMBL" id="CAJVCE010000023">
    <property type="protein sequence ID" value="CAG7654805.1"/>
    <property type="molecule type" value="Genomic_DNA"/>
</dbReference>
<keyword evidence="1 5" id="KW-0805">Transcription regulation</keyword>
<evidence type="ECO:0000313" key="8">
    <source>
        <dbReference type="EMBL" id="CAG7654805.1"/>
    </source>
</evidence>
<evidence type="ECO:0000256" key="4">
    <source>
        <dbReference type="ARBA" id="ARBA00023163"/>
    </source>
</evidence>
<evidence type="ECO:0000313" key="9">
    <source>
        <dbReference type="Proteomes" id="UP000730618"/>
    </source>
</evidence>
<gene>
    <name evidence="8" type="ORF">PAECIP111802_05886</name>
</gene>
<keyword evidence="9" id="KW-1185">Reference proteome</keyword>
<keyword evidence="3 5" id="KW-0238">DNA-binding</keyword>
<dbReference type="Proteomes" id="UP000730618">
    <property type="component" value="Unassembled WGS sequence"/>
</dbReference>